<reference evidence="2" key="1">
    <citation type="submission" date="2022-11" db="EMBL/GenBank/DDBJ databases">
        <title>Chromosomal genome sequence assembly and mating type (MAT) locus characterization of the leprose asexual lichenized fungus Lepraria neglecta (Nyl.) Erichsen.</title>
        <authorList>
            <person name="Allen J.L."/>
            <person name="Pfeffer B."/>
        </authorList>
    </citation>
    <scope>NUCLEOTIDE SEQUENCE</scope>
    <source>
        <strain evidence="2">Allen 5258</strain>
    </source>
</reference>
<dbReference type="AlphaFoldDB" id="A0AAD9ZD43"/>
<name>A0AAD9ZD43_9LECA</name>
<comment type="caution">
    <text evidence="2">The sequence shown here is derived from an EMBL/GenBank/DDBJ whole genome shotgun (WGS) entry which is preliminary data.</text>
</comment>
<keyword evidence="1" id="KW-0472">Membrane</keyword>
<keyword evidence="3" id="KW-1185">Reference proteome</keyword>
<gene>
    <name evidence="2" type="ORF">OEA41_007651</name>
</gene>
<keyword evidence="1" id="KW-0812">Transmembrane</keyword>
<protein>
    <submittedName>
        <fullName evidence="2">Uncharacterized protein</fullName>
    </submittedName>
</protein>
<evidence type="ECO:0000256" key="1">
    <source>
        <dbReference type="SAM" id="Phobius"/>
    </source>
</evidence>
<sequence length="122" mass="13569">MITTNYLSIAILMLYAVVALTHILPLLKTRRSSGCWYTPEELLVLAQTSKTNTKELSNTSVGVKRLSTMDLRARIRIVQGGTRETEKTKNEGQEAVQLVIDVTSSDPGMGRVEPKEEYGKLD</sequence>
<dbReference type="EMBL" id="JASNWA010000004">
    <property type="protein sequence ID" value="KAK3176328.1"/>
    <property type="molecule type" value="Genomic_DNA"/>
</dbReference>
<evidence type="ECO:0000313" key="3">
    <source>
        <dbReference type="Proteomes" id="UP001276659"/>
    </source>
</evidence>
<feature type="transmembrane region" description="Helical" evidence="1">
    <location>
        <begin position="6"/>
        <end position="27"/>
    </location>
</feature>
<accession>A0AAD9ZD43</accession>
<dbReference type="Proteomes" id="UP001276659">
    <property type="component" value="Unassembled WGS sequence"/>
</dbReference>
<proteinExistence type="predicted"/>
<evidence type="ECO:0000313" key="2">
    <source>
        <dbReference type="EMBL" id="KAK3176328.1"/>
    </source>
</evidence>
<keyword evidence="1" id="KW-1133">Transmembrane helix</keyword>
<organism evidence="2 3">
    <name type="scientific">Lepraria neglecta</name>
    <dbReference type="NCBI Taxonomy" id="209136"/>
    <lineage>
        <taxon>Eukaryota</taxon>
        <taxon>Fungi</taxon>
        <taxon>Dikarya</taxon>
        <taxon>Ascomycota</taxon>
        <taxon>Pezizomycotina</taxon>
        <taxon>Lecanoromycetes</taxon>
        <taxon>OSLEUM clade</taxon>
        <taxon>Lecanoromycetidae</taxon>
        <taxon>Lecanorales</taxon>
        <taxon>Lecanorineae</taxon>
        <taxon>Stereocaulaceae</taxon>
        <taxon>Lepraria</taxon>
    </lineage>
</organism>